<dbReference type="Gene3D" id="6.10.250.2410">
    <property type="match status" value="1"/>
</dbReference>
<keyword evidence="1" id="KW-0159">Chromosome partition</keyword>
<gene>
    <name evidence="3" type="ordered locus">Caur_3228</name>
</gene>
<evidence type="ECO:0000256" key="2">
    <source>
        <dbReference type="ARBA" id="ARBA00044777"/>
    </source>
</evidence>
<protein>
    <recommendedName>
        <fullName evidence="2">Segregation and condensation protein A</fullName>
    </recommendedName>
</protein>
<dbReference type="AlphaFoldDB" id="A9WIC7"/>
<dbReference type="EnsemblBacteria" id="ABY36419">
    <property type="protein sequence ID" value="ABY36419"/>
    <property type="gene ID" value="Caur_3228"/>
</dbReference>
<dbReference type="InterPro" id="IPR003768">
    <property type="entry name" value="ScpA"/>
</dbReference>
<dbReference type="PANTHER" id="PTHR33969">
    <property type="entry name" value="SEGREGATION AND CONDENSATION PROTEIN A"/>
    <property type="match status" value="1"/>
</dbReference>
<dbReference type="Pfam" id="PF02616">
    <property type="entry name" value="SMC_ScpA"/>
    <property type="match status" value="1"/>
</dbReference>
<dbReference type="FunCoup" id="A9WIC7">
    <property type="interactions" value="331"/>
</dbReference>
<dbReference type="Proteomes" id="UP000002008">
    <property type="component" value="Chromosome"/>
</dbReference>
<dbReference type="InterPro" id="IPR023093">
    <property type="entry name" value="ScpA-like_C"/>
</dbReference>
<dbReference type="RefSeq" id="WP_012259072.1">
    <property type="nucleotide sequence ID" value="NC_010175.1"/>
</dbReference>
<organism evidence="3 4">
    <name type="scientific">Chloroflexus aurantiacus (strain ATCC 29366 / DSM 635 / J-10-fl)</name>
    <dbReference type="NCBI Taxonomy" id="324602"/>
    <lineage>
        <taxon>Bacteria</taxon>
        <taxon>Bacillati</taxon>
        <taxon>Chloroflexota</taxon>
        <taxon>Chloroflexia</taxon>
        <taxon>Chloroflexales</taxon>
        <taxon>Chloroflexineae</taxon>
        <taxon>Chloroflexaceae</taxon>
        <taxon>Chloroflexus</taxon>
    </lineage>
</organism>
<keyword evidence="4" id="KW-1185">Reference proteome</keyword>
<dbReference type="Gene3D" id="1.10.10.580">
    <property type="entry name" value="Structural maintenance of chromosome 1. Chain E"/>
    <property type="match status" value="1"/>
</dbReference>
<evidence type="ECO:0000313" key="4">
    <source>
        <dbReference type="Proteomes" id="UP000002008"/>
    </source>
</evidence>
<name>A9WIC7_CHLAA</name>
<evidence type="ECO:0000256" key="1">
    <source>
        <dbReference type="ARBA" id="ARBA00022829"/>
    </source>
</evidence>
<proteinExistence type="predicted"/>
<dbReference type="PANTHER" id="PTHR33969:SF2">
    <property type="entry name" value="SEGREGATION AND CONDENSATION PROTEIN A"/>
    <property type="match status" value="1"/>
</dbReference>
<reference evidence="4" key="1">
    <citation type="journal article" date="2011" name="BMC Genomics">
        <title>Complete genome sequence of the filamentous anoxygenic phototrophic bacterium Chloroflexus aurantiacus.</title>
        <authorList>
            <person name="Tang K.H."/>
            <person name="Barry K."/>
            <person name="Chertkov O."/>
            <person name="Dalin E."/>
            <person name="Han C.S."/>
            <person name="Hauser L.J."/>
            <person name="Honchak B.M."/>
            <person name="Karbach L.E."/>
            <person name="Land M.L."/>
            <person name="Lapidus A."/>
            <person name="Larimer F.W."/>
            <person name="Mikhailova N."/>
            <person name="Pitluck S."/>
            <person name="Pierson B.K."/>
            <person name="Blankenship R.E."/>
        </authorList>
    </citation>
    <scope>NUCLEOTIDE SEQUENCE [LARGE SCALE GENOMIC DNA]</scope>
    <source>
        <strain evidence="4">ATCC 29366 / DSM 635 / J-10-fl</strain>
    </source>
</reference>
<dbReference type="HOGENOM" id="CLU_038686_3_2_0"/>
<dbReference type="EMBL" id="CP000909">
    <property type="protein sequence ID" value="ABY36419.1"/>
    <property type="molecule type" value="Genomic_DNA"/>
</dbReference>
<dbReference type="KEGG" id="cau:Caur_3228"/>
<accession>A9WIC7</accession>
<sequence>MPYAVTLPEFTGPLDLLLRLIERAELDITTIALASVADQYLAHVRTLEEVEPRELAEFVSMAARLILIKSRALLPRSPTTPAEAGDEDAGQLVAQLELYRRFKQAAEVLRRWQDQGRSTFVRLAPPPLLPAPAPISYRITDLLHALERRRQLQLPLAQPEPIVLAPRLTVAEVAERIRARLERTAWFDFTDLLSNDPTTEEVIVSFWAMLELLKRRAIVVEQTMLFGPILIGRGTAPIVTEPADEDEL</sequence>
<dbReference type="STRING" id="324602.Caur_3228"/>
<dbReference type="eggNOG" id="COG1354">
    <property type="taxonomic scope" value="Bacteria"/>
</dbReference>
<dbReference type="GO" id="GO:0007059">
    <property type="term" value="P:chromosome segregation"/>
    <property type="evidence" value="ECO:0007669"/>
    <property type="project" value="UniProtKB-KW"/>
</dbReference>
<dbReference type="InParanoid" id="A9WIC7"/>
<dbReference type="PATRIC" id="fig|324602.8.peg.3646"/>
<evidence type="ECO:0000313" key="3">
    <source>
        <dbReference type="EMBL" id="ABY36419.1"/>
    </source>
</evidence>